<dbReference type="InterPro" id="IPR014777">
    <property type="entry name" value="4pyrrole_Mease_sub1"/>
</dbReference>
<gene>
    <name evidence="9" type="ORF">J2Z35_001494</name>
</gene>
<dbReference type="InterPro" id="IPR006366">
    <property type="entry name" value="CobA/CysG_C"/>
</dbReference>
<accession>A0ABS4KIU4</accession>
<protein>
    <recommendedName>
        <fullName evidence="1">uroporphyrinogen-III C-methyltransferase</fullName>
        <ecNumber evidence="1">2.1.1.107</ecNumber>
    </recommendedName>
</protein>
<dbReference type="GO" id="GO:0032259">
    <property type="term" value="P:methylation"/>
    <property type="evidence" value="ECO:0007669"/>
    <property type="project" value="UniProtKB-KW"/>
</dbReference>
<dbReference type="RefSeq" id="WP_209660760.1">
    <property type="nucleotide sequence ID" value="NZ_JAGGLI010000014.1"/>
</dbReference>
<dbReference type="InterPro" id="IPR000878">
    <property type="entry name" value="4pyrrol_Mease"/>
</dbReference>
<comment type="caution">
    <text evidence="9">The sequence shown here is derived from an EMBL/GenBank/DDBJ whole genome shotgun (WGS) entry which is preliminary data.</text>
</comment>
<keyword evidence="3 6" id="KW-0808">Transferase</keyword>
<evidence type="ECO:0000313" key="9">
    <source>
        <dbReference type="EMBL" id="MBP2027697.1"/>
    </source>
</evidence>
<evidence type="ECO:0000256" key="1">
    <source>
        <dbReference type="ARBA" id="ARBA00012162"/>
    </source>
</evidence>
<dbReference type="CDD" id="cd06578">
    <property type="entry name" value="HemD"/>
    <property type="match status" value="1"/>
</dbReference>
<dbReference type="PROSITE" id="PS00839">
    <property type="entry name" value="SUMT_1"/>
    <property type="match status" value="1"/>
</dbReference>
<dbReference type="PROSITE" id="PS00840">
    <property type="entry name" value="SUMT_2"/>
    <property type="match status" value="1"/>
</dbReference>
<evidence type="ECO:0000256" key="6">
    <source>
        <dbReference type="RuleBase" id="RU003960"/>
    </source>
</evidence>
<dbReference type="Gene3D" id="3.40.1010.10">
    <property type="entry name" value="Cobalt-precorrin-4 Transmethylase, Domain 1"/>
    <property type="match status" value="1"/>
</dbReference>
<comment type="similarity">
    <text evidence="6">Belongs to the precorrin methyltransferase family.</text>
</comment>
<evidence type="ECO:0000256" key="4">
    <source>
        <dbReference type="ARBA" id="ARBA00022691"/>
    </source>
</evidence>
<organism evidence="9 10">
    <name type="scientific">Acetoanaerobium pronyense</name>
    <dbReference type="NCBI Taxonomy" id="1482736"/>
    <lineage>
        <taxon>Bacteria</taxon>
        <taxon>Bacillati</taxon>
        <taxon>Bacillota</taxon>
        <taxon>Clostridia</taxon>
        <taxon>Peptostreptococcales</taxon>
        <taxon>Filifactoraceae</taxon>
        <taxon>Acetoanaerobium</taxon>
    </lineage>
</organism>
<evidence type="ECO:0000256" key="5">
    <source>
        <dbReference type="ARBA" id="ARBA00023244"/>
    </source>
</evidence>
<dbReference type="GO" id="GO:0004851">
    <property type="term" value="F:uroporphyrin-III C-methyltransferase activity"/>
    <property type="evidence" value="ECO:0007669"/>
    <property type="project" value="UniProtKB-EC"/>
</dbReference>
<dbReference type="PANTHER" id="PTHR45790:SF3">
    <property type="entry name" value="S-ADENOSYL-L-METHIONINE-DEPENDENT UROPORPHYRINOGEN III METHYLTRANSFERASE, CHLOROPLASTIC"/>
    <property type="match status" value="1"/>
</dbReference>
<name>A0ABS4KIU4_9FIRM</name>
<dbReference type="PANTHER" id="PTHR45790">
    <property type="entry name" value="SIROHEME SYNTHASE-RELATED"/>
    <property type="match status" value="1"/>
</dbReference>
<evidence type="ECO:0000256" key="3">
    <source>
        <dbReference type="ARBA" id="ARBA00022679"/>
    </source>
</evidence>
<dbReference type="Pfam" id="PF02602">
    <property type="entry name" value="HEM4"/>
    <property type="match status" value="1"/>
</dbReference>
<dbReference type="InterPro" id="IPR003754">
    <property type="entry name" value="4pyrrol_synth_uPrphyn_synth"/>
</dbReference>
<dbReference type="Proteomes" id="UP001314903">
    <property type="component" value="Unassembled WGS sequence"/>
</dbReference>
<dbReference type="SUPFAM" id="SSF69618">
    <property type="entry name" value="HemD-like"/>
    <property type="match status" value="1"/>
</dbReference>
<dbReference type="EC" id="2.1.1.107" evidence="1"/>
<dbReference type="NCBIfam" id="TIGR01469">
    <property type="entry name" value="cobA_cysG_Cterm"/>
    <property type="match status" value="1"/>
</dbReference>
<feature type="domain" description="Tetrapyrrole biosynthesis uroporphyrinogen III synthase" evidence="8">
    <location>
        <begin position="267"/>
        <end position="489"/>
    </location>
</feature>
<dbReference type="InterPro" id="IPR050161">
    <property type="entry name" value="Siro_Cobalamin_biosynth"/>
</dbReference>
<evidence type="ECO:0000259" key="7">
    <source>
        <dbReference type="Pfam" id="PF00590"/>
    </source>
</evidence>
<dbReference type="Gene3D" id="3.30.950.10">
    <property type="entry name" value="Methyltransferase, Cobalt-precorrin-4 Transmethylase, Domain 2"/>
    <property type="match status" value="1"/>
</dbReference>
<dbReference type="GO" id="GO:0004852">
    <property type="term" value="F:uroporphyrinogen-III synthase activity"/>
    <property type="evidence" value="ECO:0007669"/>
    <property type="project" value="UniProtKB-EC"/>
</dbReference>
<dbReference type="InterPro" id="IPR014776">
    <property type="entry name" value="4pyrrole_Mease_sub2"/>
</dbReference>
<keyword evidence="10" id="KW-1185">Reference proteome</keyword>
<dbReference type="CDD" id="cd11642">
    <property type="entry name" value="SUMT"/>
    <property type="match status" value="1"/>
</dbReference>
<dbReference type="EMBL" id="JAGGLI010000014">
    <property type="protein sequence ID" value="MBP2027697.1"/>
    <property type="molecule type" value="Genomic_DNA"/>
</dbReference>
<keyword evidence="2 6" id="KW-0489">Methyltransferase</keyword>
<sequence length="500" mass="55141">MKYGKVYLVGAGPGDESLITIKGLNAIKEAEVIVYDRLANPELLNHSTKNPELIYVGKASKDHTMTQENISQLLVDKAKEGKIVVRLKGGDPYVFGRGGEEGELLYDNKIEFEVIPGITSGIGGLAYAGIPITHRGHASSLHLITGHLKSEEDELNYEALAKLDGTLVFYMGVSNAKFIVKGLLKEGKNPSTPVAIVSLATLPEQSTFITDLKTIDENGLPSHIKPPSLIAIGTTIALRDKLNFFEKKPLHSKKIVVTRARAQSSLLVSRLKDLGARVIECPSIKISPVNEELLAKEINELREYTHIIFTSQNAVNIFMENLMNVKDIRAISHLKIGVVGSSTAKELLKYSLKADILPERFIAESLADEMKKHIDKSSKILIPCAEGARNVLKETLGEICEVKEVKIYKNEIEVIGDEIKDSIDDKVDFITFTSSSTVNHFYSMLDDSQKENIKRAKLVSIGPITSNTLRDNGFTDYIEAEKHDIEGVVNAILNEVKSHE</sequence>
<dbReference type="SUPFAM" id="SSF53790">
    <property type="entry name" value="Tetrapyrrole methylase"/>
    <property type="match status" value="1"/>
</dbReference>
<keyword evidence="4" id="KW-0949">S-adenosyl-L-methionine</keyword>
<keyword evidence="9" id="KW-0456">Lyase</keyword>
<dbReference type="Gene3D" id="3.40.50.10090">
    <property type="match status" value="2"/>
</dbReference>
<dbReference type="InterPro" id="IPR035996">
    <property type="entry name" value="4pyrrol_Methylase_sf"/>
</dbReference>
<reference evidence="9 10" key="1">
    <citation type="submission" date="2021-03" db="EMBL/GenBank/DDBJ databases">
        <title>Genomic Encyclopedia of Type Strains, Phase IV (KMG-IV): sequencing the most valuable type-strain genomes for metagenomic binning, comparative biology and taxonomic classification.</title>
        <authorList>
            <person name="Goeker M."/>
        </authorList>
    </citation>
    <scope>NUCLEOTIDE SEQUENCE [LARGE SCALE GENOMIC DNA]</scope>
    <source>
        <strain evidence="9 10">DSM 27512</strain>
    </source>
</reference>
<keyword evidence="5" id="KW-0627">Porphyrin biosynthesis</keyword>
<dbReference type="InterPro" id="IPR036108">
    <property type="entry name" value="4pyrrol_syn_uPrphyn_synt_sf"/>
</dbReference>
<evidence type="ECO:0000313" key="10">
    <source>
        <dbReference type="Proteomes" id="UP001314903"/>
    </source>
</evidence>
<feature type="domain" description="Tetrapyrrole methylase" evidence="7">
    <location>
        <begin position="5"/>
        <end position="215"/>
    </location>
</feature>
<evidence type="ECO:0000259" key="8">
    <source>
        <dbReference type="Pfam" id="PF02602"/>
    </source>
</evidence>
<proteinExistence type="inferred from homology"/>
<dbReference type="InterPro" id="IPR003043">
    <property type="entry name" value="Uropor_MeTrfase_CS"/>
</dbReference>
<dbReference type="Pfam" id="PF00590">
    <property type="entry name" value="TP_methylase"/>
    <property type="match status" value="1"/>
</dbReference>
<evidence type="ECO:0000256" key="2">
    <source>
        <dbReference type="ARBA" id="ARBA00022603"/>
    </source>
</evidence>
<dbReference type="NCBIfam" id="NF004790">
    <property type="entry name" value="PRK06136.1"/>
    <property type="match status" value="1"/>
</dbReference>